<comment type="caution">
    <text evidence="1">The sequence shown here is derived from an EMBL/GenBank/DDBJ whole genome shotgun (WGS) entry which is preliminary data.</text>
</comment>
<accession>A0A100YVG4</accession>
<dbReference type="Proteomes" id="UP000054078">
    <property type="component" value="Unassembled WGS sequence"/>
</dbReference>
<gene>
    <name evidence="1" type="ORF">AUL39_08055</name>
</gene>
<protein>
    <submittedName>
        <fullName evidence="1">Uncharacterized protein</fullName>
    </submittedName>
</protein>
<dbReference type="RefSeq" id="WP_059055114.1">
    <property type="nucleotide sequence ID" value="NZ_LOJF01000010.1"/>
</dbReference>
<reference evidence="1 2" key="1">
    <citation type="submission" date="2015-12" db="EMBL/GenBank/DDBJ databases">
        <title>Draft Genome Sequence of Olsenella scatoligenes SK9K4T; a Producer of 3-Methylindole- (skatole) and 4-Methylphenol- (p-cresol) Isolated from Pig Feces.</title>
        <authorList>
            <person name="Li X."/>
            <person name="Borg B."/>
            <person name="Canibe N."/>
        </authorList>
    </citation>
    <scope>NUCLEOTIDE SEQUENCE [LARGE SCALE GENOMIC DNA]</scope>
    <source>
        <strain evidence="1 2">SK9K4</strain>
    </source>
</reference>
<proteinExistence type="predicted"/>
<sequence>MIQSTDDHAVRSRIGWVCEVRDPKDEVDWRIHIAPAVDFNDARGGWPWGYKPRFRKEGVASFEDMASAKAAIDEVVAECADVLLAWLDSGEEKFEITHTICGAHDGGVGVAACRGVAWNARTNAIRETLTHTFVVGLARADRAMGMRVTYARPLATSPDARETDADLREAFIREVERPRVPIYRVYNECRLDPSCPFEVRLYMEDNAADEACDEVEFRITEPDGAVDLIAVSAWTYEQSALTIRGQDAVESDFTNWFYGENGASSEVPVRWAELRDYANAAARRLEYLEN</sequence>
<name>A0A100YVG4_TRASO</name>
<dbReference type="EMBL" id="LOJF01000010">
    <property type="protein sequence ID" value="KUH58157.1"/>
    <property type="molecule type" value="Genomic_DNA"/>
</dbReference>
<keyword evidence="2" id="KW-1185">Reference proteome</keyword>
<evidence type="ECO:0000313" key="2">
    <source>
        <dbReference type="Proteomes" id="UP000054078"/>
    </source>
</evidence>
<organism evidence="1 2">
    <name type="scientific">Tractidigestivibacter scatoligenes</name>
    <name type="common">Olsenella scatoligenes</name>
    <dbReference type="NCBI Taxonomy" id="1299998"/>
    <lineage>
        <taxon>Bacteria</taxon>
        <taxon>Bacillati</taxon>
        <taxon>Actinomycetota</taxon>
        <taxon>Coriobacteriia</taxon>
        <taxon>Coriobacteriales</taxon>
        <taxon>Atopobiaceae</taxon>
        <taxon>Tractidigestivibacter</taxon>
    </lineage>
</organism>
<evidence type="ECO:0000313" key="1">
    <source>
        <dbReference type="EMBL" id="KUH58157.1"/>
    </source>
</evidence>
<dbReference type="AlphaFoldDB" id="A0A100YVG4"/>